<dbReference type="RefSeq" id="WP_115002550.1">
    <property type="nucleotide sequence ID" value="NZ_UGHS01000001.1"/>
</dbReference>
<feature type="domain" description="PIN like" evidence="1">
    <location>
        <begin position="4"/>
        <end position="49"/>
    </location>
</feature>
<accession>A0A377IY11</accession>
<dbReference type="Proteomes" id="UP000255264">
    <property type="component" value="Unassembled WGS sequence"/>
</dbReference>
<dbReference type="OrthoDB" id="9182727at2"/>
<name>A0A377IY11_9PAST</name>
<dbReference type="Pfam" id="PF18476">
    <property type="entry name" value="PIN_8"/>
    <property type="match status" value="1"/>
</dbReference>
<dbReference type="EMBL" id="UGHS01000001">
    <property type="protein sequence ID" value="STO92397.1"/>
    <property type="molecule type" value="Genomic_DNA"/>
</dbReference>
<evidence type="ECO:0000313" key="3">
    <source>
        <dbReference type="Proteomes" id="UP000255264"/>
    </source>
</evidence>
<organism evidence="2 3">
    <name type="scientific">Haemophilus pittmaniae</name>
    <dbReference type="NCBI Taxonomy" id="249188"/>
    <lineage>
        <taxon>Bacteria</taxon>
        <taxon>Pseudomonadati</taxon>
        <taxon>Pseudomonadota</taxon>
        <taxon>Gammaproteobacteria</taxon>
        <taxon>Pasteurellales</taxon>
        <taxon>Pasteurellaceae</taxon>
        <taxon>Haemophilus</taxon>
    </lineage>
</organism>
<evidence type="ECO:0000259" key="1">
    <source>
        <dbReference type="Pfam" id="PF18476"/>
    </source>
</evidence>
<keyword evidence="3" id="KW-1185">Reference proteome</keyword>
<dbReference type="AlphaFoldDB" id="A0A377IY11"/>
<dbReference type="InterPro" id="IPR041578">
    <property type="entry name" value="PIN_8"/>
</dbReference>
<proteinExistence type="predicted"/>
<sequence length="151" mass="17926">MKYKNKYGDLIIWKQIIEHLKSNKDIKNVIFITNDTKEDWWFIIDSGGNKRVGPHALLINEIKKLDNIKLFDMCTTVDFLQSTSDYVPDFKAHEESISNVKEIEIRNKSHKTRSALSIRDKLESELDTWHRLNNLYKLDKLLELQKKLHNK</sequence>
<evidence type="ECO:0000313" key="2">
    <source>
        <dbReference type="EMBL" id="STO92397.1"/>
    </source>
</evidence>
<protein>
    <recommendedName>
        <fullName evidence="1">PIN like domain-containing protein</fullName>
    </recommendedName>
</protein>
<reference evidence="2 3" key="1">
    <citation type="submission" date="2018-06" db="EMBL/GenBank/DDBJ databases">
        <authorList>
            <consortium name="Pathogen Informatics"/>
            <person name="Doyle S."/>
        </authorList>
    </citation>
    <scope>NUCLEOTIDE SEQUENCE [LARGE SCALE GENOMIC DNA]</scope>
    <source>
        <strain evidence="2 3">NCTC13335</strain>
    </source>
</reference>
<gene>
    <name evidence="2" type="ORF">NCTC13335_00219</name>
</gene>